<feature type="transmembrane region" description="Helical" evidence="1">
    <location>
        <begin position="212"/>
        <end position="233"/>
    </location>
</feature>
<sequence length="305" mass="34909">MVVIKLPGLLSYILQEKINNLTAESFFVQRSSIDQYIQSMVIGLTFGAQMLFRLVFVTQCKKFETFQRTLNSFFCELVLKDDTTSKILYLELIADAKAKLKNKTIRLGFLAALNMAAITEPVLYIIAATHFPYCVLLPAIFINSTVMSAFFALLSLWINSYMQWFSIGFQIIRKKSESKRLNREGIRRLLYHKESLDDLVQEFNSLFQIPMIAWLFCVCIFATQQQIVIFQWIQLGSWVKVVVFLPTTILYPICIGSVCNAGSGFTNEILMMYCKLQCHPTSISPGDFLTLNRRTLASVMNDISK</sequence>
<keyword evidence="1" id="KW-0472">Membrane</keyword>
<accession>A0ABP1QJG5</accession>
<proteinExistence type="predicted"/>
<feature type="transmembrane region" description="Helical" evidence="1">
    <location>
        <begin position="135"/>
        <end position="158"/>
    </location>
</feature>
<feature type="transmembrane region" description="Helical" evidence="1">
    <location>
        <begin position="107"/>
        <end position="129"/>
    </location>
</feature>
<name>A0ABP1QJG5_9HEXA</name>
<dbReference type="EMBL" id="CAXLJM020000034">
    <property type="protein sequence ID" value="CAL8103170.1"/>
    <property type="molecule type" value="Genomic_DNA"/>
</dbReference>
<evidence type="ECO:0000313" key="3">
    <source>
        <dbReference type="Proteomes" id="UP001642540"/>
    </source>
</evidence>
<protein>
    <recommendedName>
        <fullName evidence="4">Gustatory receptor</fullName>
    </recommendedName>
</protein>
<organism evidence="2 3">
    <name type="scientific">Orchesella dallaii</name>
    <dbReference type="NCBI Taxonomy" id="48710"/>
    <lineage>
        <taxon>Eukaryota</taxon>
        <taxon>Metazoa</taxon>
        <taxon>Ecdysozoa</taxon>
        <taxon>Arthropoda</taxon>
        <taxon>Hexapoda</taxon>
        <taxon>Collembola</taxon>
        <taxon>Entomobryomorpha</taxon>
        <taxon>Entomobryoidea</taxon>
        <taxon>Orchesellidae</taxon>
        <taxon>Orchesellinae</taxon>
        <taxon>Orchesella</taxon>
    </lineage>
</organism>
<feature type="transmembrane region" description="Helical" evidence="1">
    <location>
        <begin position="239"/>
        <end position="262"/>
    </location>
</feature>
<keyword evidence="3" id="KW-1185">Reference proteome</keyword>
<evidence type="ECO:0000256" key="1">
    <source>
        <dbReference type="SAM" id="Phobius"/>
    </source>
</evidence>
<keyword evidence="1" id="KW-0812">Transmembrane</keyword>
<keyword evidence="1" id="KW-1133">Transmembrane helix</keyword>
<gene>
    <name evidence="2" type="ORF">ODALV1_LOCUS11370</name>
</gene>
<reference evidence="2 3" key="1">
    <citation type="submission" date="2024-08" db="EMBL/GenBank/DDBJ databases">
        <authorList>
            <person name="Cucini C."/>
            <person name="Frati F."/>
        </authorList>
    </citation>
    <scope>NUCLEOTIDE SEQUENCE [LARGE SCALE GENOMIC DNA]</scope>
</reference>
<evidence type="ECO:0008006" key="4">
    <source>
        <dbReference type="Google" id="ProtNLM"/>
    </source>
</evidence>
<evidence type="ECO:0000313" key="2">
    <source>
        <dbReference type="EMBL" id="CAL8103170.1"/>
    </source>
</evidence>
<comment type="caution">
    <text evidence="2">The sequence shown here is derived from an EMBL/GenBank/DDBJ whole genome shotgun (WGS) entry which is preliminary data.</text>
</comment>
<feature type="transmembrane region" description="Helical" evidence="1">
    <location>
        <begin position="36"/>
        <end position="56"/>
    </location>
</feature>
<dbReference type="Proteomes" id="UP001642540">
    <property type="component" value="Unassembled WGS sequence"/>
</dbReference>